<organism evidence="3 4">
    <name type="scientific">Alteromonas lipolytica</name>
    <dbReference type="NCBI Taxonomy" id="1856405"/>
    <lineage>
        <taxon>Bacteria</taxon>
        <taxon>Pseudomonadati</taxon>
        <taxon>Pseudomonadota</taxon>
        <taxon>Gammaproteobacteria</taxon>
        <taxon>Alteromonadales</taxon>
        <taxon>Alteromonadaceae</taxon>
        <taxon>Alteromonas/Salinimonas group</taxon>
        <taxon>Alteromonas</taxon>
    </lineage>
</organism>
<proteinExistence type="predicted"/>
<dbReference type="Proteomes" id="UP000176037">
    <property type="component" value="Unassembled WGS sequence"/>
</dbReference>
<sequence>MQVSVNRFAIDADGDFAQSFPCDALLSAQINIAFGDVKAVSQLAQSSLSEQNEQSNARWVASSSCLGAMSNLGTDQGESYLHVLSFAGLDGSTGVASAELVQGKQQAIAESTLVNAMRDADRLGEMPSLVWLVVAPGSEEAVLKGLQNVLGDGVPIVGGSSADNSIAGEWLQFDGHQLRSEGIVIAVFYMSEPVSSYFSSGYQTTDCAATVTAVEGRTLYTLDGEPAGEVYNRWLQRYHQPPLTPGNILAASTYFPLGRQRGKEQYTVPLLAHPARLNADNSIDLFATIRLGEQVSLMNGHAENLISRAAEVTDVVLRTHELNYERRPLALLIIFCGGCMLAIKDQLDEIRCSLSARTQGISFIVGFTFGEQGCFADGVSRHGNLMISVTALG</sequence>
<dbReference type="SMART" id="SM01204">
    <property type="entry name" value="FIST_C"/>
    <property type="match status" value="1"/>
</dbReference>
<evidence type="ECO:0000313" key="3">
    <source>
        <dbReference type="EMBL" id="OFI36365.1"/>
    </source>
</evidence>
<dbReference type="Pfam" id="PF10442">
    <property type="entry name" value="FIST_C"/>
    <property type="match status" value="1"/>
</dbReference>
<dbReference type="AlphaFoldDB" id="A0A1E8FKB8"/>
<keyword evidence="4" id="KW-1185">Reference proteome</keyword>
<feature type="domain" description="FIST" evidence="1">
    <location>
        <begin position="27"/>
        <end position="226"/>
    </location>
</feature>
<dbReference type="InterPro" id="IPR013702">
    <property type="entry name" value="FIST_domain_N"/>
</dbReference>
<protein>
    <recommendedName>
        <fullName evidence="5">Histidine kinase</fullName>
    </recommendedName>
</protein>
<dbReference type="PANTHER" id="PTHR40252">
    <property type="entry name" value="BLR0328 PROTEIN"/>
    <property type="match status" value="1"/>
</dbReference>
<name>A0A1E8FKB8_9ALTE</name>
<dbReference type="STRING" id="1856405.BFC17_00350"/>
<evidence type="ECO:0008006" key="5">
    <source>
        <dbReference type="Google" id="ProtNLM"/>
    </source>
</evidence>
<gene>
    <name evidence="3" type="ORF">BFC17_00350</name>
</gene>
<evidence type="ECO:0000259" key="2">
    <source>
        <dbReference type="SMART" id="SM01204"/>
    </source>
</evidence>
<feature type="domain" description="FIST C-domain" evidence="2">
    <location>
        <begin position="227"/>
        <end position="375"/>
    </location>
</feature>
<dbReference type="RefSeq" id="WP_070174476.1">
    <property type="nucleotide sequence ID" value="NZ_BMJR01000004.1"/>
</dbReference>
<comment type="caution">
    <text evidence="3">The sequence shown here is derived from an EMBL/GenBank/DDBJ whole genome shotgun (WGS) entry which is preliminary data.</text>
</comment>
<dbReference type="OrthoDB" id="179842at2"/>
<reference evidence="3 4" key="1">
    <citation type="submission" date="2016-09" db="EMBL/GenBank/DDBJ databases">
        <title>Alteromonas lipolytica, a new species isolated from sea water.</title>
        <authorList>
            <person name="Wu Y.-H."/>
            <person name="Cheng H."/>
            <person name="Xu X.-W."/>
        </authorList>
    </citation>
    <scope>NUCLEOTIDE SEQUENCE [LARGE SCALE GENOMIC DNA]</scope>
    <source>
        <strain evidence="3 4">JW12</strain>
    </source>
</reference>
<dbReference type="InterPro" id="IPR019494">
    <property type="entry name" value="FIST_C"/>
</dbReference>
<evidence type="ECO:0000259" key="1">
    <source>
        <dbReference type="SMART" id="SM00897"/>
    </source>
</evidence>
<dbReference type="SMART" id="SM00897">
    <property type="entry name" value="FIST"/>
    <property type="match status" value="1"/>
</dbReference>
<accession>A0A1E8FKB8</accession>
<evidence type="ECO:0000313" key="4">
    <source>
        <dbReference type="Proteomes" id="UP000176037"/>
    </source>
</evidence>
<dbReference type="PANTHER" id="PTHR40252:SF2">
    <property type="entry name" value="BLR0328 PROTEIN"/>
    <property type="match status" value="1"/>
</dbReference>
<dbReference type="EMBL" id="MJIC01000001">
    <property type="protein sequence ID" value="OFI36365.1"/>
    <property type="molecule type" value="Genomic_DNA"/>
</dbReference>
<dbReference type="Pfam" id="PF08495">
    <property type="entry name" value="FIST"/>
    <property type="match status" value="1"/>
</dbReference>